<protein>
    <submittedName>
        <fullName evidence="2">Large subunit ribosomal protein L7A</fullName>
    </submittedName>
</protein>
<keyword evidence="2" id="KW-0689">Ribosomal protein</keyword>
<keyword evidence="2" id="KW-0687">Ribonucleoprotein</keyword>
<evidence type="ECO:0000313" key="2">
    <source>
        <dbReference type="EMBL" id="SFR17077.1"/>
    </source>
</evidence>
<dbReference type="EMBL" id="FOYM01000044">
    <property type="protein sequence ID" value="SFR17077.1"/>
    <property type="molecule type" value="Genomic_DNA"/>
</dbReference>
<sequence>MPYKRLQAAKQKTVGSKQTIKALKKNLPKVVYVADNAEKHVIDPIVKACVEKNVPLIRVDSMKNLGKACGIKVECATAAIIED</sequence>
<evidence type="ECO:0000313" key="3">
    <source>
        <dbReference type="Proteomes" id="UP000199584"/>
    </source>
</evidence>
<reference evidence="3" key="1">
    <citation type="submission" date="2016-10" db="EMBL/GenBank/DDBJ databases">
        <authorList>
            <person name="Varghese N."/>
            <person name="Submissions S."/>
        </authorList>
    </citation>
    <scope>NUCLEOTIDE SEQUENCE [LARGE SCALE GENOMIC DNA]</scope>
    <source>
        <strain evidence="3">DSM 3669</strain>
    </source>
</reference>
<dbReference type="AlphaFoldDB" id="A0A1I6EHD5"/>
<accession>A0A1I6EHD5</accession>
<name>A0A1I6EHD5_9FIRM</name>
<dbReference type="Proteomes" id="UP000199584">
    <property type="component" value="Unassembled WGS sequence"/>
</dbReference>
<dbReference type="GO" id="GO:0005840">
    <property type="term" value="C:ribosome"/>
    <property type="evidence" value="ECO:0007669"/>
    <property type="project" value="UniProtKB-KW"/>
</dbReference>
<dbReference type="OrthoDB" id="2353623at2"/>
<dbReference type="STRING" id="39060.SAMN05660706_1445"/>
<evidence type="ECO:0000259" key="1">
    <source>
        <dbReference type="Pfam" id="PF01248"/>
    </source>
</evidence>
<dbReference type="InterPro" id="IPR004038">
    <property type="entry name" value="Ribosomal_eL8/eL30/eS12/Gad45"/>
</dbReference>
<feature type="domain" description="Ribosomal protein eL8/eL30/eS12/Gadd45" evidence="1">
    <location>
        <begin position="6"/>
        <end position="82"/>
    </location>
</feature>
<gene>
    <name evidence="2" type="ORF">SAMN05660706_1445</name>
</gene>
<organism evidence="2 3">
    <name type="scientific">Desulfoscipio geothermicus DSM 3669</name>
    <dbReference type="NCBI Taxonomy" id="1121426"/>
    <lineage>
        <taxon>Bacteria</taxon>
        <taxon>Bacillati</taxon>
        <taxon>Bacillota</taxon>
        <taxon>Clostridia</taxon>
        <taxon>Eubacteriales</taxon>
        <taxon>Desulfallaceae</taxon>
        <taxon>Desulfoscipio</taxon>
    </lineage>
</organism>
<dbReference type="Gene3D" id="3.30.1330.30">
    <property type="match status" value="1"/>
</dbReference>
<dbReference type="RefSeq" id="WP_092487552.1">
    <property type="nucleotide sequence ID" value="NZ_FOYM01000044.1"/>
</dbReference>
<dbReference type="PRINTS" id="PR00884">
    <property type="entry name" value="RIBOSOMALHS6"/>
</dbReference>
<dbReference type="InterPro" id="IPR029064">
    <property type="entry name" value="Ribosomal_eL30-like_sf"/>
</dbReference>
<keyword evidence="3" id="KW-1185">Reference proteome</keyword>
<proteinExistence type="predicted"/>
<dbReference type="SUPFAM" id="SSF55315">
    <property type="entry name" value="L30e-like"/>
    <property type="match status" value="1"/>
</dbReference>
<dbReference type="Pfam" id="PF01248">
    <property type="entry name" value="Ribosomal_L7Ae"/>
    <property type="match status" value="1"/>
</dbReference>